<dbReference type="PANTHER" id="PTHR35117">
    <property type="entry name" value="MYOSIN-M HEAVY PROTEIN"/>
    <property type="match status" value="1"/>
</dbReference>
<evidence type="ECO:0000256" key="1">
    <source>
        <dbReference type="SAM" id="MobiDB-lite"/>
    </source>
</evidence>
<proteinExistence type="predicted"/>
<dbReference type="PROSITE" id="PS50896">
    <property type="entry name" value="LISH"/>
    <property type="match status" value="1"/>
</dbReference>
<dbReference type="PANTHER" id="PTHR35117:SF1">
    <property type="entry name" value="MYOSIN-M HEAVY PROTEIN"/>
    <property type="match status" value="1"/>
</dbReference>
<organism evidence="2 3">
    <name type="scientific">Vigna unguiculata</name>
    <name type="common">Cowpea</name>
    <dbReference type="NCBI Taxonomy" id="3917"/>
    <lineage>
        <taxon>Eukaryota</taxon>
        <taxon>Viridiplantae</taxon>
        <taxon>Streptophyta</taxon>
        <taxon>Embryophyta</taxon>
        <taxon>Tracheophyta</taxon>
        <taxon>Spermatophyta</taxon>
        <taxon>Magnoliopsida</taxon>
        <taxon>eudicotyledons</taxon>
        <taxon>Gunneridae</taxon>
        <taxon>Pentapetalae</taxon>
        <taxon>rosids</taxon>
        <taxon>fabids</taxon>
        <taxon>Fabales</taxon>
        <taxon>Fabaceae</taxon>
        <taxon>Papilionoideae</taxon>
        <taxon>50 kb inversion clade</taxon>
        <taxon>NPAAA clade</taxon>
        <taxon>indigoferoid/millettioid clade</taxon>
        <taxon>Phaseoleae</taxon>
        <taxon>Vigna</taxon>
    </lineage>
</organism>
<dbReference type="EMBL" id="CP039355">
    <property type="protein sequence ID" value="QCE14911.1"/>
    <property type="molecule type" value="Genomic_DNA"/>
</dbReference>
<keyword evidence="3" id="KW-1185">Reference proteome</keyword>
<feature type="compositionally biased region" description="Basic residues" evidence="1">
    <location>
        <begin position="171"/>
        <end position="182"/>
    </location>
</feature>
<name>A0A4D6NPP1_VIGUN</name>
<evidence type="ECO:0000313" key="3">
    <source>
        <dbReference type="Proteomes" id="UP000501690"/>
    </source>
</evidence>
<gene>
    <name evidence="2" type="ORF">DEO72_LG11g1917</name>
</gene>
<feature type="region of interest" description="Disordered" evidence="1">
    <location>
        <begin position="155"/>
        <end position="182"/>
    </location>
</feature>
<evidence type="ECO:0000313" key="2">
    <source>
        <dbReference type="EMBL" id="QCE14911.1"/>
    </source>
</evidence>
<dbReference type="InterPro" id="IPR006594">
    <property type="entry name" value="LisH"/>
</dbReference>
<dbReference type="Proteomes" id="UP000501690">
    <property type="component" value="Linkage Group LG11"/>
</dbReference>
<reference evidence="2 3" key="1">
    <citation type="submission" date="2019-04" db="EMBL/GenBank/DDBJ databases">
        <title>An improved genome assembly and genetic linkage map for asparagus bean, Vigna unguiculata ssp. sesquipedialis.</title>
        <authorList>
            <person name="Xia Q."/>
            <person name="Zhang R."/>
            <person name="Dong Y."/>
        </authorList>
    </citation>
    <scope>NUCLEOTIDE SEQUENCE [LARGE SCALE GENOMIC DNA]</scope>
    <source>
        <tissue evidence="2">Leaf</tissue>
    </source>
</reference>
<sequence length="316" mass="35330">MMQETVPLKESLGKVNISPSQVALIVDNYLCANNLSHTRATFRMEASSLFSGSPFNQVCKPSLNLGRILEDYISLKRQNLILNQENLILNQERVAMMQEQFRVQKLVQDVQNVVNAYHTFQRLIPVADKTPSGVCTGMASVQNTNTDNKVQWQESHKRKNSEAIDAPTIAKKPRGRPPGKKNQFKGLNMLPSVGTHSLIANSTVTRSQVPTNSSIIETHPGTATNKSVTTCNKDKDVVTHCEAVMEDLIPNELSIPHKETQEEQSQMDLLHINLSDLDMEYWSNFSLKDMGILEEDLFDHPASTYCPASTHLQVDA</sequence>
<accession>A0A4D6NPP1</accession>
<protein>
    <submittedName>
        <fullName evidence="2">Uncharacterized protein</fullName>
    </submittedName>
</protein>
<dbReference type="AlphaFoldDB" id="A0A4D6NPP1"/>